<evidence type="ECO:0000256" key="3">
    <source>
        <dbReference type="ARBA" id="ARBA00011738"/>
    </source>
</evidence>
<dbReference type="Gene3D" id="3.30.70.360">
    <property type="match status" value="1"/>
</dbReference>
<evidence type="ECO:0000256" key="4">
    <source>
        <dbReference type="ARBA" id="ARBA00022723"/>
    </source>
</evidence>
<dbReference type="NCBIfam" id="NF006775">
    <property type="entry name" value="PRK09290.2-5"/>
    <property type="match status" value="1"/>
</dbReference>
<dbReference type="InterPro" id="IPR010158">
    <property type="entry name" value="Amidase_Cbmase"/>
</dbReference>
<dbReference type="PANTHER" id="PTHR32494:SF19">
    <property type="entry name" value="ALLANTOATE DEIMINASE-RELATED"/>
    <property type="match status" value="1"/>
</dbReference>
<protein>
    <submittedName>
        <fullName evidence="9">Allantoate amidohydrolase</fullName>
    </submittedName>
</protein>
<keyword evidence="6" id="KW-0464">Manganese</keyword>
<dbReference type="InterPro" id="IPR036264">
    <property type="entry name" value="Bact_exopeptidase_dim_dom"/>
</dbReference>
<geneLocation type="plasmid" evidence="9">
    <name>p-HB236076</name>
</geneLocation>
<feature type="binding site" evidence="7">
    <location>
        <position position="82"/>
    </location>
    <ligand>
        <name>Zn(2+)</name>
        <dbReference type="ChEBI" id="CHEBI:29105"/>
        <label>1</label>
    </ligand>
</feature>
<sequence length="414" mass="44302">MTTMDSRAAVIMQQIETLAKISSLSSGVERVYLSEQHALANQQLMTWMQEAGLEAWQDSVGNVRGRKVSSQPTQKRLLIGSHSDTVTNAGKYDGTLGVLLAIEALAQLKDIDLPFDVDVLAFADEEGTRFNTTLIGSSGVAGCFDPKWLDIRDSQQISMAEAMLTFGLDPNKAGTDAYRPEDVGGYLEAHIEQGPVLEAQQSSVGVVSAIAGAKRYQFEVRGMAGHAGTVPMALRQDALCGFAEMVSVIEAFAIEHNIVATVGKCHVQGGAVNVIAGEVSFTLDIRSQSQAQLEGCCHSLIVKLEQLAQNRHLSLNHDLLYEASAAPCSDSLQTLWKQAVQRHLGVLPSTMPSGAGHDGLAIAKLTDIGMLFIRCDRGISHHPDENVNVGDVADALGCFIEAIKLAQLPAIAKV</sequence>
<evidence type="ECO:0000256" key="2">
    <source>
        <dbReference type="ARBA" id="ARBA00006153"/>
    </source>
</evidence>
<gene>
    <name evidence="9" type="ORF">AB0763_16010</name>
</gene>
<keyword evidence="4 7" id="KW-0479">Metal-binding</keyword>
<dbReference type="KEGG" id="vih:AB0763_16010"/>
<dbReference type="InterPro" id="IPR002933">
    <property type="entry name" value="Peptidase_M20"/>
</dbReference>
<evidence type="ECO:0000256" key="6">
    <source>
        <dbReference type="ARBA" id="ARBA00023211"/>
    </source>
</evidence>
<comment type="cofactor">
    <cofactor evidence="7">
        <name>Zn(2+)</name>
        <dbReference type="ChEBI" id="CHEBI:29105"/>
    </cofactor>
    <text evidence="7">Binds 2 Zn(2+) ions per subunit.</text>
</comment>
<dbReference type="PANTHER" id="PTHR32494">
    <property type="entry name" value="ALLANTOATE DEIMINASE-RELATED"/>
    <property type="match status" value="1"/>
</dbReference>
<dbReference type="CDD" id="cd03884">
    <property type="entry name" value="M20_bAS"/>
    <property type="match status" value="1"/>
</dbReference>
<dbReference type="GO" id="GO:0016813">
    <property type="term" value="F:hydrolase activity, acting on carbon-nitrogen (but not peptide) bonds, in linear amidines"/>
    <property type="evidence" value="ECO:0007669"/>
    <property type="project" value="InterPro"/>
</dbReference>
<feature type="binding site" evidence="7">
    <location>
        <position position="381"/>
    </location>
    <ligand>
        <name>Zn(2+)</name>
        <dbReference type="ChEBI" id="CHEBI:29105"/>
        <label>2</label>
    </ligand>
</feature>
<dbReference type="EMBL" id="CP162602">
    <property type="protein sequence ID" value="XDK26546.1"/>
    <property type="molecule type" value="Genomic_DNA"/>
</dbReference>
<dbReference type="GO" id="GO:0046872">
    <property type="term" value="F:metal ion binding"/>
    <property type="evidence" value="ECO:0007669"/>
    <property type="project" value="UniProtKB-KW"/>
</dbReference>
<organism evidence="9">
    <name type="scientific">Vibrio sp. HB236076</name>
    <dbReference type="NCBI Taxonomy" id="3232307"/>
    <lineage>
        <taxon>Bacteria</taxon>
        <taxon>Pseudomonadati</taxon>
        <taxon>Pseudomonadota</taxon>
        <taxon>Gammaproteobacteria</taxon>
        <taxon>Vibrionales</taxon>
        <taxon>Vibrionaceae</taxon>
        <taxon>Vibrio</taxon>
    </lineage>
</organism>
<comment type="subunit">
    <text evidence="3">Homodimer.</text>
</comment>
<evidence type="ECO:0000256" key="1">
    <source>
        <dbReference type="ARBA" id="ARBA00001936"/>
    </source>
</evidence>
<comment type="similarity">
    <text evidence="2">Belongs to the peptidase M20 family.</text>
</comment>
<feature type="binding site" evidence="8">
    <location>
        <position position="215"/>
    </location>
    <ligand>
        <name>allantoate</name>
        <dbReference type="ChEBI" id="CHEBI:17536"/>
    </ligand>
</feature>
<comment type="cofactor">
    <cofactor evidence="1">
        <name>Mn(2+)</name>
        <dbReference type="ChEBI" id="CHEBI:29035"/>
    </cofactor>
</comment>
<evidence type="ECO:0000256" key="8">
    <source>
        <dbReference type="PIRSR" id="PIRSR001235-2"/>
    </source>
</evidence>
<dbReference type="NCBIfam" id="TIGR01879">
    <property type="entry name" value="hydantase"/>
    <property type="match status" value="1"/>
</dbReference>
<dbReference type="Pfam" id="PF01546">
    <property type="entry name" value="Peptidase_M20"/>
    <property type="match status" value="1"/>
</dbReference>
<dbReference type="SUPFAM" id="SSF53187">
    <property type="entry name" value="Zn-dependent exopeptidases"/>
    <property type="match status" value="1"/>
</dbReference>
<feature type="binding site" evidence="7">
    <location>
        <position position="190"/>
    </location>
    <ligand>
        <name>Zn(2+)</name>
        <dbReference type="ChEBI" id="CHEBI:29105"/>
        <label>1</label>
    </ligand>
</feature>
<keyword evidence="5" id="KW-0378">Hydrolase</keyword>
<dbReference type="RefSeq" id="WP_306099451.1">
    <property type="nucleotide sequence ID" value="NZ_CP162602.1"/>
</dbReference>
<evidence type="ECO:0000256" key="5">
    <source>
        <dbReference type="ARBA" id="ARBA00022801"/>
    </source>
</evidence>
<feature type="binding site" evidence="8">
    <location>
        <position position="273"/>
    </location>
    <ligand>
        <name>allantoate</name>
        <dbReference type="ChEBI" id="CHEBI:17536"/>
    </ligand>
</feature>
<name>A0AB39HE40_9VIBR</name>
<keyword evidence="9" id="KW-0614">Plasmid</keyword>
<dbReference type="SUPFAM" id="SSF55031">
    <property type="entry name" value="Bacterial exopeptidase dimerisation domain"/>
    <property type="match status" value="1"/>
</dbReference>
<evidence type="ECO:0000313" key="9">
    <source>
        <dbReference type="EMBL" id="XDK26546.1"/>
    </source>
</evidence>
<proteinExistence type="inferred from homology"/>
<feature type="binding site" evidence="8">
    <location>
        <position position="286"/>
    </location>
    <ligand>
        <name>allantoate</name>
        <dbReference type="ChEBI" id="CHEBI:17536"/>
    </ligand>
</feature>
<dbReference type="PIRSF" id="PIRSF001235">
    <property type="entry name" value="Amidase_carbamoylase"/>
    <property type="match status" value="1"/>
</dbReference>
<dbReference type="Gene3D" id="3.40.630.10">
    <property type="entry name" value="Zn peptidases"/>
    <property type="match status" value="1"/>
</dbReference>
<evidence type="ECO:0000256" key="7">
    <source>
        <dbReference type="PIRSR" id="PIRSR001235-1"/>
    </source>
</evidence>
<reference evidence="9" key="1">
    <citation type="submission" date="2024-07" db="EMBL/GenBank/DDBJ databases">
        <title>Genome Analysis of a Potential Novel Vibrio Species Secreting pH- and Thermo-stable Alginate Lyase and its Application in Producing Alginate Oligosaccharides.</title>
        <authorList>
            <person name="Huang H."/>
            <person name="Bao K."/>
        </authorList>
    </citation>
    <scope>NUCLEOTIDE SEQUENCE</scope>
    <source>
        <strain evidence="9">HB236076</strain>
        <plasmid evidence="9">p-HB236076</plasmid>
    </source>
</reference>
<feature type="binding site" evidence="7">
    <location>
        <position position="93"/>
    </location>
    <ligand>
        <name>Zn(2+)</name>
        <dbReference type="ChEBI" id="CHEBI:29105"/>
        <label>1</label>
    </ligand>
</feature>
<dbReference type="AlphaFoldDB" id="A0AB39HE40"/>
<feature type="binding site" evidence="7">
    <location>
        <position position="126"/>
    </location>
    <ligand>
        <name>Zn(2+)</name>
        <dbReference type="ChEBI" id="CHEBI:29105"/>
        <label>2</label>
    </ligand>
</feature>
<feature type="binding site" evidence="7">
    <location>
        <position position="93"/>
    </location>
    <ligand>
        <name>Zn(2+)</name>
        <dbReference type="ChEBI" id="CHEBI:29105"/>
        <label>2</label>
    </ligand>
</feature>
<accession>A0AB39HE40</accession>
<keyword evidence="7" id="KW-0862">Zinc</keyword>